<dbReference type="InterPro" id="IPR029479">
    <property type="entry name" value="Nitroreductase"/>
</dbReference>
<dbReference type="PANTHER" id="PTHR43673:SF2">
    <property type="entry name" value="NITROREDUCTASE"/>
    <property type="match status" value="1"/>
</dbReference>
<dbReference type="RefSeq" id="WP_136078393.1">
    <property type="nucleotide sequence ID" value="NZ_CAAHFG010000001.1"/>
</dbReference>
<feature type="domain" description="Nitroreductase" evidence="6">
    <location>
        <begin position="62"/>
        <end position="148"/>
    </location>
</feature>
<evidence type="ECO:0000256" key="2">
    <source>
        <dbReference type="ARBA" id="ARBA00007118"/>
    </source>
</evidence>
<evidence type="ECO:0000313" key="7">
    <source>
        <dbReference type="EMBL" id="VGO12753.1"/>
    </source>
</evidence>
<evidence type="ECO:0000256" key="5">
    <source>
        <dbReference type="ARBA" id="ARBA00023002"/>
    </source>
</evidence>
<evidence type="ECO:0000313" key="8">
    <source>
        <dbReference type="Proteomes" id="UP000366872"/>
    </source>
</evidence>
<evidence type="ECO:0000256" key="4">
    <source>
        <dbReference type="ARBA" id="ARBA00022643"/>
    </source>
</evidence>
<dbReference type="Proteomes" id="UP000366872">
    <property type="component" value="Unassembled WGS sequence"/>
</dbReference>
<keyword evidence="5" id="KW-0560">Oxidoreductase</keyword>
<sequence>MKFIELAEKRCSIRSFKSDSVPEEMLNEVLQAGNLAPTAKNLQPFQLIVVRAGSGLDALAKAYPAPFLREAPVVIVVCVEAEKGWVRTRHDQKNYAEVDAAIATDHMTLAAADLGLGSCWIGAFDPAQVSAAMALPEGVQPLAMLPLGFPNEKGREKNRKSLDELVRYEHW</sequence>
<dbReference type="PANTHER" id="PTHR43673">
    <property type="entry name" value="NAD(P)H NITROREDUCTASE YDGI-RELATED"/>
    <property type="match status" value="1"/>
</dbReference>
<dbReference type="SUPFAM" id="SSF55469">
    <property type="entry name" value="FMN-dependent nitroreductase-like"/>
    <property type="match status" value="1"/>
</dbReference>
<comment type="similarity">
    <text evidence="2">Belongs to the nitroreductase family.</text>
</comment>
<accession>A0A6C2TYS0</accession>
<proteinExistence type="inferred from homology"/>
<protein>
    <submittedName>
        <fullName evidence="7">NADH dehydrogenase</fullName>
    </submittedName>
</protein>
<dbReference type="CDD" id="cd20609">
    <property type="entry name" value="nitroreductase"/>
    <property type="match status" value="1"/>
</dbReference>
<keyword evidence="8" id="KW-1185">Reference proteome</keyword>
<evidence type="ECO:0000256" key="3">
    <source>
        <dbReference type="ARBA" id="ARBA00022630"/>
    </source>
</evidence>
<evidence type="ECO:0000256" key="1">
    <source>
        <dbReference type="ARBA" id="ARBA00001917"/>
    </source>
</evidence>
<dbReference type="Gene3D" id="3.40.109.10">
    <property type="entry name" value="NADH Oxidase"/>
    <property type="match status" value="1"/>
</dbReference>
<dbReference type="EMBL" id="CAAHFG010000001">
    <property type="protein sequence ID" value="VGO12753.1"/>
    <property type="molecule type" value="Genomic_DNA"/>
</dbReference>
<name>A0A6C2TYS0_PONDE</name>
<organism evidence="7 8">
    <name type="scientific">Pontiella desulfatans</name>
    <dbReference type="NCBI Taxonomy" id="2750659"/>
    <lineage>
        <taxon>Bacteria</taxon>
        <taxon>Pseudomonadati</taxon>
        <taxon>Kiritimatiellota</taxon>
        <taxon>Kiritimatiellia</taxon>
        <taxon>Kiritimatiellales</taxon>
        <taxon>Pontiellaceae</taxon>
        <taxon>Pontiella</taxon>
    </lineage>
</organism>
<comment type="cofactor">
    <cofactor evidence="1">
        <name>FMN</name>
        <dbReference type="ChEBI" id="CHEBI:58210"/>
    </cofactor>
</comment>
<reference evidence="7 8" key="1">
    <citation type="submission" date="2019-04" db="EMBL/GenBank/DDBJ databases">
        <authorList>
            <person name="Van Vliet M D."/>
        </authorList>
    </citation>
    <scope>NUCLEOTIDE SEQUENCE [LARGE SCALE GENOMIC DNA]</scope>
    <source>
        <strain evidence="7 8">F1</strain>
    </source>
</reference>
<gene>
    <name evidence="7" type="primary">nox_1</name>
    <name evidence="7" type="ORF">PDESU_01307</name>
</gene>
<dbReference type="GO" id="GO:0016491">
    <property type="term" value="F:oxidoreductase activity"/>
    <property type="evidence" value="ECO:0007669"/>
    <property type="project" value="UniProtKB-KW"/>
</dbReference>
<keyword evidence="3" id="KW-0285">Flavoprotein</keyword>
<dbReference type="InterPro" id="IPR000415">
    <property type="entry name" value="Nitroreductase-like"/>
</dbReference>
<dbReference type="AlphaFoldDB" id="A0A6C2TYS0"/>
<dbReference type="Pfam" id="PF00881">
    <property type="entry name" value="Nitroreductase"/>
    <property type="match status" value="1"/>
</dbReference>
<evidence type="ECO:0000259" key="6">
    <source>
        <dbReference type="Pfam" id="PF00881"/>
    </source>
</evidence>
<keyword evidence="4" id="KW-0288">FMN</keyword>